<evidence type="ECO:0000313" key="3">
    <source>
        <dbReference type="Proteomes" id="UP000332933"/>
    </source>
</evidence>
<evidence type="ECO:0000313" key="1">
    <source>
        <dbReference type="EMBL" id="KAF0693579.1"/>
    </source>
</evidence>
<dbReference type="AlphaFoldDB" id="A0A485L3Q3"/>
<organism evidence="2 3">
    <name type="scientific">Aphanomyces stellatus</name>
    <dbReference type="NCBI Taxonomy" id="120398"/>
    <lineage>
        <taxon>Eukaryota</taxon>
        <taxon>Sar</taxon>
        <taxon>Stramenopiles</taxon>
        <taxon>Oomycota</taxon>
        <taxon>Saprolegniomycetes</taxon>
        <taxon>Saprolegniales</taxon>
        <taxon>Verrucalvaceae</taxon>
        <taxon>Aphanomyces</taxon>
    </lineage>
</organism>
<name>A0A485L3Q3_9STRA</name>
<evidence type="ECO:0000313" key="2">
    <source>
        <dbReference type="EMBL" id="VFT92246.1"/>
    </source>
</evidence>
<gene>
    <name evidence="2" type="primary">Aste57867_15444</name>
    <name evidence="1" type="ORF">As57867_015388</name>
    <name evidence="2" type="ORF">ASTE57867_15444</name>
</gene>
<dbReference type="EMBL" id="CAADRA010005700">
    <property type="protein sequence ID" value="VFT92246.1"/>
    <property type="molecule type" value="Genomic_DNA"/>
</dbReference>
<reference evidence="2 3" key="1">
    <citation type="submission" date="2019-03" db="EMBL/GenBank/DDBJ databases">
        <authorList>
            <person name="Gaulin E."/>
            <person name="Dumas B."/>
        </authorList>
    </citation>
    <scope>NUCLEOTIDE SEQUENCE [LARGE SCALE GENOMIC DNA]</scope>
    <source>
        <strain evidence="2">CBS 568.67</strain>
    </source>
</reference>
<sequence>MGDARMTHDTRSTVDVINDLLYEGKAGGRCTFACQTQFNASVAAAHSSHGTTMLARARRHDSTAAAAPAAHPSFRTTFKTPLQLDLKIDSAAKNVAGAATYAPPSLFEYREDNVRARVSNHDFIAKFTVPSNQDERRTVARNQEGFLSGASIKNITCDRYDPRADGKPDFHLQLPHTSSKTGNLTLRQHVTLDQAGLFGGGQAIRDHTYRADDRGAANDDTDARFVLEFKPTGKGYGCVDMGSKARPEGNDA</sequence>
<protein>
    <submittedName>
        <fullName evidence="2">Aste57867_15444 protein</fullName>
    </submittedName>
</protein>
<proteinExistence type="predicted"/>
<reference evidence="1" key="2">
    <citation type="submission" date="2019-06" db="EMBL/GenBank/DDBJ databases">
        <title>Genomics analysis of Aphanomyces spp. identifies a new class of oomycete effector associated with host adaptation.</title>
        <authorList>
            <person name="Gaulin E."/>
        </authorList>
    </citation>
    <scope>NUCLEOTIDE SEQUENCE</scope>
    <source>
        <strain evidence="1">CBS 578.67</strain>
    </source>
</reference>
<accession>A0A485L3Q3</accession>
<dbReference type="EMBL" id="VJMH01005679">
    <property type="protein sequence ID" value="KAF0693579.1"/>
    <property type="molecule type" value="Genomic_DNA"/>
</dbReference>
<dbReference type="Proteomes" id="UP000332933">
    <property type="component" value="Unassembled WGS sequence"/>
</dbReference>
<dbReference type="OrthoDB" id="66085at2759"/>
<keyword evidence="3" id="KW-1185">Reference proteome</keyword>